<organism evidence="13 14">
    <name type="scientific">Psylliodes chrysocephalus</name>
    <dbReference type="NCBI Taxonomy" id="3402493"/>
    <lineage>
        <taxon>Eukaryota</taxon>
        <taxon>Metazoa</taxon>
        <taxon>Ecdysozoa</taxon>
        <taxon>Arthropoda</taxon>
        <taxon>Hexapoda</taxon>
        <taxon>Insecta</taxon>
        <taxon>Pterygota</taxon>
        <taxon>Neoptera</taxon>
        <taxon>Endopterygota</taxon>
        <taxon>Coleoptera</taxon>
        <taxon>Polyphaga</taxon>
        <taxon>Cucujiformia</taxon>
        <taxon>Chrysomeloidea</taxon>
        <taxon>Chrysomelidae</taxon>
        <taxon>Galerucinae</taxon>
        <taxon>Alticini</taxon>
        <taxon>Psylliodes</taxon>
    </lineage>
</organism>
<dbReference type="Gene3D" id="3.30.200.20">
    <property type="entry name" value="Phosphorylase Kinase, domain 1"/>
    <property type="match status" value="1"/>
</dbReference>
<dbReference type="Proteomes" id="UP001153636">
    <property type="component" value="Chromosome 17"/>
</dbReference>
<evidence type="ECO:0000256" key="7">
    <source>
        <dbReference type="ARBA" id="ARBA00022840"/>
    </source>
</evidence>
<sequence length="550" mass="62952">MNTSEGISVDFEDEEDDENYTDVPTNSEIPRNEKTDTQHVMVVPKPSMSIPVSLLIESLVKNICTIYESDQQKAENMYKVICDKLYNMNLLGESYSMNEFEGMRSQYQRALMQLLSSVKGGDKSLPLSPIWPKSEFNSHYHREFDEVEFIAGGGFGQVYRVKHKLDGAEYAVKKISIRAEGIQSVRNYLSEVKTFASMNHSHIVQYKGAWLEFEVPTKKGIEHKETESFTSASQGTEYIYHQETTQSFTETQKDGSTDFQIDFEHSVSGANSVKSKPSTTSRRRRKRKSLSEGEDDMAVAKLDLKEIQRIRSLNKTKVKWATLFIQMALCHSTLKQWLEKRNSITDPEKAIVPMNEQAIRNNTVNQIFIQLLKGLEYIHSKGIVHHDIKPSNIFIQIENGNILIQLGDFGLACPLQSARHTLAFGTKLYAAPEQLAGKCNPKSDMYSLGIVLFELVENFRTDMERVRYITELRKSHIPPNLLSKNPQIAEIIEKLVIRNPEFRPDTTTLIRTFNSTENDQMEQLKMQLAEKDDEILHLKELLKIHGIKSI</sequence>
<dbReference type="GO" id="GO:0005737">
    <property type="term" value="C:cytoplasm"/>
    <property type="evidence" value="ECO:0007669"/>
    <property type="project" value="TreeGrafter"/>
</dbReference>
<feature type="compositionally biased region" description="Acidic residues" evidence="11">
    <location>
        <begin position="10"/>
        <end position="20"/>
    </location>
</feature>
<evidence type="ECO:0000256" key="5">
    <source>
        <dbReference type="ARBA" id="ARBA00022741"/>
    </source>
</evidence>
<dbReference type="SMART" id="SM00220">
    <property type="entry name" value="S_TKc"/>
    <property type="match status" value="1"/>
</dbReference>
<protein>
    <recommendedName>
        <fullName evidence="1">non-specific serine/threonine protein kinase</fullName>
        <ecNumber evidence="1">2.7.11.1</ecNumber>
    </recommendedName>
    <alternativeName>
        <fullName evidence="9">Heme-regulated eukaryotic initiation factor eIF-2-alpha kinase</fullName>
    </alternativeName>
</protein>
<evidence type="ECO:0000256" key="8">
    <source>
        <dbReference type="ARBA" id="ARBA00037982"/>
    </source>
</evidence>
<keyword evidence="2" id="KW-0723">Serine/threonine-protein kinase</keyword>
<dbReference type="OrthoDB" id="1405469at2759"/>
<evidence type="ECO:0000256" key="6">
    <source>
        <dbReference type="ARBA" id="ARBA00022777"/>
    </source>
</evidence>
<evidence type="ECO:0000256" key="10">
    <source>
        <dbReference type="SAM" id="Coils"/>
    </source>
</evidence>
<dbReference type="InterPro" id="IPR008271">
    <property type="entry name" value="Ser/Thr_kinase_AS"/>
</dbReference>
<keyword evidence="7" id="KW-0067">ATP-binding</keyword>
<keyword evidence="5" id="KW-0547">Nucleotide-binding</keyword>
<keyword evidence="10" id="KW-0175">Coiled coil</keyword>
<evidence type="ECO:0000256" key="1">
    <source>
        <dbReference type="ARBA" id="ARBA00012513"/>
    </source>
</evidence>
<reference evidence="13" key="1">
    <citation type="submission" date="2022-01" db="EMBL/GenBank/DDBJ databases">
        <authorList>
            <person name="King R."/>
        </authorList>
    </citation>
    <scope>NUCLEOTIDE SEQUENCE</scope>
</reference>
<keyword evidence="14" id="KW-1185">Reference proteome</keyword>
<dbReference type="EC" id="2.7.11.1" evidence="1"/>
<dbReference type="PROSITE" id="PS00108">
    <property type="entry name" value="PROTEIN_KINASE_ST"/>
    <property type="match status" value="1"/>
</dbReference>
<evidence type="ECO:0000256" key="4">
    <source>
        <dbReference type="ARBA" id="ARBA00022679"/>
    </source>
</evidence>
<feature type="coiled-coil region" evidence="10">
    <location>
        <begin position="514"/>
        <end position="541"/>
    </location>
</feature>
<dbReference type="GO" id="GO:0004694">
    <property type="term" value="F:eukaryotic translation initiation factor 2alpha kinase activity"/>
    <property type="evidence" value="ECO:0007669"/>
    <property type="project" value="TreeGrafter"/>
</dbReference>
<dbReference type="InterPro" id="IPR054521">
    <property type="entry name" value="HRI2_3H"/>
</dbReference>
<feature type="region of interest" description="Disordered" evidence="11">
    <location>
        <begin position="1"/>
        <end position="25"/>
    </location>
</feature>
<accession>A0A9P0CJD9</accession>
<dbReference type="PANTHER" id="PTHR11042">
    <property type="entry name" value="EUKARYOTIC TRANSLATION INITIATION FACTOR 2-ALPHA KINASE EIF2-ALPHA KINASE -RELATED"/>
    <property type="match status" value="1"/>
</dbReference>
<dbReference type="Pfam" id="PF00069">
    <property type="entry name" value="Pkinase"/>
    <property type="match status" value="2"/>
</dbReference>
<evidence type="ECO:0000259" key="12">
    <source>
        <dbReference type="PROSITE" id="PS50011"/>
    </source>
</evidence>
<dbReference type="EMBL" id="OV651829">
    <property type="protein sequence ID" value="CAH1104487.1"/>
    <property type="molecule type" value="Genomic_DNA"/>
</dbReference>
<comment type="similarity">
    <text evidence="8">Belongs to the protein kinase superfamily. Ser/Thr protein kinase family. GCN2 subfamily.</text>
</comment>
<evidence type="ECO:0000313" key="13">
    <source>
        <dbReference type="EMBL" id="CAH1104487.1"/>
    </source>
</evidence>
<dbReference type="Pfam" id="PF22949">
    <property type="entry name" value="HRI2_3H"/>
    <property type="match status" value="1"/>
</dbReference>
<dbReference type="GO" id="GO:0005524">
    <property type="term" value="F:ATP binding"/>
    <property type="evidence" value="ECO:0007669"/>
    <property type="project" value="UniProtKB-KW"/>
</dbReference>
<evidence type="ECO:0000256" key="2">
    <source>
        <dbReference type="ARBA" id="ARBA00022527"/>
    </source>
</evidence>
<proteinExistence type="inferred from homology"/>
<evidence type="ECO:0000256" key="9">
    <source>
        <dbReference type="ARBA" id="ARBA00042914"/>
    </source>
</evidence>
<feature type="region of interest" description="Disordered" evidence="11">
    <location>
        <begin position="269"/>
        <end position="292"/>
    </location>
</feature>
<evidence type="ECO:0000256" key="3">
    <source>
        <dbReference type="ARBA" id="ARBA00022553"/>
    </source>
</evidence>
<keyword evidence="4" id="KW-0808">Transferase</keyword>
<dbReference type="InterPro" id="IPR000719">
    <property type="entry name" value="Prot_kinase_dom"/>
</dbReference>
<name>A0A9P0CJD9_9CUCU</name>
<dbReference type="AlphaFoldDB" id="A0A9P0CJD9"/>
<gene>
    <name evidence="13" type="ORF">PSYICH_LOCUS5493</name>
</gene>
<evidence type="ECO:0000256" key="11">
    <source>
        <dbReference type="SAM" id="MobiDB-lite"/>
    </source>
</evidence>
<dbReference type="InterPro" id="IPR050339">
    <property type="entry name" value="CC_SR_Kinase"/>
</dbReference>
<evidence type="ECO:0000313" key="14">
    <source>
        <dbReference type="Proteomes" id="UP001153636"/>
    </source>
</evidence>
<dbReference type="PANTHER" id="PTHR11042:SF187">
    <property type="entry name" value="EUKARYOTIC TRANSLATION INITIATION FACTOR 2-ALPHA KINASE 2"/>
    <property type="match status" value="1"/>
</dbReference>
<feature type="domain" description="Protein kinase" evidence="12">
    <location>
        <begin position="144"/>
        <end position="524"/>
    </location>
</feature>
<dbReference type="GO" id="GO:0005634">
    <property type="term" value="C:nucleus"/>
    <property type="evidence" value="ECO:0007669"/>
    <property type="project" value="TreeGrafter"/>
</dbReference>
<keyword evidence="3" id="KW-0597">Phosphoprotein</keyword>
<dbReference type="InterPro" id="IPR011009">
    <property type="entry name" value="Kinase-like_dom_sf"/>
</dbReference>
<dbReference type="PROSITE" id="PS50011">
    <property type="entry name" value="PROTEIN_KINASE_DOM"/>
    <property type="match status" value="1"/>
</dbReference>
<dbReference type="SUPFAM" id="SSF56112">
    <property type="entry name" value="Protein kinase-like (PK-like)"/>
    <property type="match status" value="1"/>
</dbReference>
<dbReference type="Gene3D" id="1.10.510.10">
    <property type="entry name" value="Transferase(Phosphotransferase) domain 1"/>
    <property type="match status" value="1"/>
</dbReference>
<keyword evidence="6" id="KW-0418">Kinase</keyword>